<proteinExistence type="predicted"/>
<keyword evidence="5" id="KW-1185">Reference proteome</keyword>
<evidence type="ECO:0000313" key="5">
    <source>
        <dbReference type="Proteomes" id="UP000024816"/>
    </source>
</evidence>
<evidence type="ECO:0000256" key="1">
    <source>
        <dbReference type="ARBA" id="ARBA00023125"/>
    </source>
</evidence>
<dbReference type="Gene3D" id="1.10.10.60">
    <property type="entry name" value="Homeodomain-like"/>
    <property type="match status" value="1"/>
</dbReference>
<dbReference type="PANTHER" id="PTHR30328:SF54">
    <property type="entry name" value="HTH-TYPE TRANSCRIPTIONAL REPRESSOR SCO4008"/>
    <property type="match status" value="1"/>
</dbReference>
<dbReference type="EMBL" id="ARYJ01000003">
    <property type="protein sequence ID" value="KCZ89825.1"/>
    <property type="molecule type" value="Genomic_DNA"/>
</dbReference>
<gene>
    <name evidence="4" type="ORF">HJA_06222</name>
</gene>
<dbReference type="STRING" id="1280952.HJA_06222"/>
<dbReference type="AlphaFoldDB" id="A0A059FGQ7"/>
<organism evidence="4 5">
    <name type="scientific">Hyphomonas jannaschiana VP2</name>
    <dbReference type="NCBI Taxonomy" id="1280952"/>
    <lineage>
        <taxon>Bacteria</taxon>
        <taxon>Pseudomonadati</taxon>
        <taxon>Pseudomonadota</taxon>
        <taxon>Alphaproteobacteria</taxon>
        <taxon>Hyphomonadales</taxon>
        <taxon>Hyphomonadaceae</taxon>
        <taxon>Hyphomonas</taxon>
    </lineage>
</organism>
<dbReference type="PROSITE" id="PS50977">
    <property type="entry name" value="HTH_TETR_2"/>
    <property type="match status" value="1"/>
</dbReference>
<dbReference type="PANTHER" id="PTHR30328">
    <property type="entry name" value="TRANSCRIPTIONAL REPRESSOR"/>
    <property type="match status" value="1"/>
</dbReference>
<reference evidence="4 5" key="1">
    <citation type="journal article" date="2014" name="Antonie Van Leeuwenhoek">
        <title>Hyphomonas beringensis sp. nov. and Hyphomonas chukchiensis sp. nov., isolated from surface seawater of the Bering Sea and Chukchi Sea.</title>
        <authorList>
            <person name="Li C."/>
            <person name="Lai Q."/>
            <person name="Li G."/>
            <person name="Dong C."/>
            <person name="Wang J."/>
            <person name="Liao Y."/>
            <person name="Shao Z."/>
        </authorList>
    </citation>
    <scope>NUCLEOTIDE SEQUENCE [LARGE SCALE GENOMIC DNA]</scope>
    <source>
        <strain evidence="4 5">VP2</strain>
    </source>
</reference>
<dbReference type="SUPFAM" id="SSF46689">
    <property type="entry name" value="Homeodomain-like"/>
    <property type="match status" value="1"/>
</dbReference>
<protein>
    <submittedName>
        <fullName evidence="4">TetR family transcriptional regulator</fullName>
    </submittedName>
</protein>
<dbReference type="RefSeq" id="WP_051597429.1">
    <property type="nucleotide sequence ID" value="NZ_ARYJ01000003.1"/>
</dbReference>
<keyword evidence="1 2" id="KW-0238">DNA-binding</keyword>
<dbReference type="InterPro" id="IPR009057">
    <property type="entry name" value="Homeodomain-like_sf"/>
</dbReference>
<evidence type="ECO:0000256" key="2">
    <source>
        <dbReference type="PROSITE-ProRule" id="PRU00335"/>
    </source>
</evidence>
<dbReference type="Proteomes" id="UP000024816">
    <property type="component" value="Unassembled WGS sequence"/>
</dbReference>
<comment type="caution">
    <text evidence="4">The sequence shown here is derived from an EMBL/GenBank/DDBJ whole genome shotgun (WGS) entry which is preliminary data.</text>
</comment>
<feature type="domain" description="HTH tetR-type" evidence="3">
    <location>
        <begin position="15"/>
        <end position="75"/>
    </location>
</feature>
<name>A0A059FGQ7_9PROT</name>
<dbReference type="Pfam" id="PF00440">
    <property type="entry name" value="TetR_N"/>
    <property type="match status" value="1"/>
</dbReference>
<dbReference type="InterPro" id="IPR050109">
    <property type="entry name" value="HTH-type_TetR-like_transc_reg"/>
</dbReference>
<evidence type="ECO:0000259" key="3">
    <source>
        <dbReference type="PROSITE" id="PS50977"/>
    </source>
</evidence>
<dbReference type="PATRIC" id="fig|1280952.3.peg.1235"/>
<dbReference type="OrthoDB" id="2356263at2"/>
<dbReference type="SUPFAM" id="SSF48498">
    <property type="entry name" value="Tetracyclin repressor-like, C-terminal domain"/>
    <property type="match status" value="1"/>
</dbReference>
<evidence type="ECO:0000313" key="4">
    <source>
        <dbReference type="EMBL" id="KCZ89825.1"/>
    </source>
</evidence>
<dbReference type="eggNOG" id="COG1309">
    <property type="taxonomic scope" value="Bacteria"/>
</dbReference>
<dbReference type="InterPro" id="IPR001647">
    <property type="entry name" value="HTH_TetR"/>
</dbReference>
<accession>A0A059FGQ7</accession>
<dbReference type="GO" id="GO:0003677">
    <property type="term" value="F:DNA binding"/>
    <property type="evidence" value="ECO:0007669"/>
    <property type="project" value="UniProtKB-UniRule"/>
</dbReference>
<feature type="DNA-binding region" description="H-T-H motif" evidence="2">
    <location>
        <begin position="38"/>
        <end position="57"/>
    </location>
</feature>
<dbReference type="InterPro" id="IPR036271">
    <property type="entry name" value="Tet_transcr_reg_TetR-rel_C_sf"/>
</dbReference>
<dbReference type="Gene3D" id="1.10.357.10">
    <property type="entry name" value="Tetracycline Repressor, domain 2"/>
    <property type="match status" value="1"/>
</dbReference>
<sequence length="226" mass="26060">MPDKKARKPVQARAEATKARILEVARYHFAERGFDAANTRDIANDAEASHAMIRYHFGTKDNLWREAVADMFERLRAELGFQNGAPPEMDTIDGYREFLRRYIYYCAKHPEHARIMISESVRGGERLHWMVENFIQPGHAAYAGPTRKHMEEGRLPFAWHPSLIFMITSICQMPFVLAAEARELYGVDMLSAPAIEAHIDSVFAFLLRDPSRKRADWPVTPDWLNK</sequence>